<evidence type="ECO:0000313" key="2">
    <source>
        <dbReference type="Proteomes" id="UP001144612"/>
    </source>
</evidence>
<gene>
    <name evidence="1" type="ORF">OW729_04975</name>
</gene>
<proteinExistence type="predicted"/>
<dbReference type="Proteomes" id="UP001144612">
    <property type="component" value="Unassembled WGS sequence"/>
</dbReference>
<protein>
    <recommendedName>
        <fullName evidence="3">Head-tail adaptor protein</fullName>
    </recommendedName>
</protein>
<comment type="caution">
    <text evidence="1">The sequence shown here is derived from an EMBL/GenBank/DDBJ whole genome shotgun (WGS) entry which is preliminary data.</text>
</comment>
<name>A0ABT4D6N0_9CLOT</name>
<accession>A0ABT4D6N0</accession>
<reference evidence="1" key="1">
    <citation type="submission" date="2022-12" db="EMBL/GenBank/DDBJ databases">
        <title>Clostridium sp. nov., isolated from industrial wastewater.</title>
        <authorList>
            <person name="Jiayan W."/>
        </authorList>
    </citation>
    <scope>NUCLEOTIDE SEQUENCE</scope>
    <source>
        <strain evidence="1">ZC22-4</strain>
    </source>
</reference>
<organism evidence="1 2">
    <name type="scientific">Clostridium brassicae</name>
    <dbReference type="NCBI Taxonomy" id="2999072"/>
    <lineage>
        <taxon>Bacteria</taxon>
        <taxon>Bacillati</taxon>
        <taxon>Bacillota</taxon>
        <taxon>Clostridia</taxon>
        <taxon>Eubacteriales</taxon>
        <taxon>Clostridiaceae</taxon>
        <taxon>Clostridium</taxon>
    </lineage>
</organism>
<sequence length="111" mass="13153">METSKLNIQLGLWGMVPFKNELDEIDVKEGKIKDIWCNIVPQHGSTSKTGETDVEKVTTIQKIKCRKLSIKNPKINMFFKDKNGLKYEFLDFYPDYKNNDFWEIKTRIIYE</sequence>
<dbReference type="RefSeq" id="WP_268060354.1">
    <property type="nucleotide sequence ID" value="NZ_JAPQFJ010000003.1"/>
</dbReference>
<evidence type="ECO:0000313" key="1">
    <source>
        <dbReference type="EMBL" id="MCY6957956.1"/>
    </source>
</evidence>
<dbReference type="EMBL" id="JAPQFJ010000003">
    <property type="protein sequence ID" value="MCY6957956.1"/>
    <property type="molecule type" value="Genomic_DNA"/>
</dbReference>
<evidence type="ECO:0008006" key="3">
    <source>
        <dbReference type="Google" id="ProtNLM"/>
    </source>
</evidence>
<keyword evidence="2" id="KW-1185">Reference proteome</keyword>